<keyword evidence="4" id="KW-0804">Transcription</keyword>
<dbReference type="EMBL" id="JRKL02001431">
    <property type="protein sequence ID" value="KAF3964029.1"/>
    <property type="molecule type" value="Genomic_DNA"/>
</dbReference>
<feature type="compositionally biased region" description="Basic residues" evidence="5">
    <location>
        <begin position="301"/>
        <end position="314"/>
    </location>
</feature>
<name>A0A8J4RAP2_9ROSI</name>
<protein>
    <recommendedName>
        <fullName evidence="4">Mediator of RNA polymerase II transcription subunit 20</fullName>
    </recommendedName>
    <alternativeName>
        <fullName evidence="4">Mediator complex subunit 20</fullName>
    </alternativeName>
</protein>
<comment type="subcellular location">
    <subcellularLocation>
        <location evidence="1 4">Nucleus</location>
    </subcellularLocation>
</comment>
<evidence type="ECO:0000256" key="2">
    <source>
        <dbReference type="ARBA" id="ARBA00010743"/>
    </source>
</evidence>
<gene>
    <name evidence="4" type="primary">MED20</name>
    <name evidence="6" type="ORF">CMV_011637</name>
</gene>
<evidence type="ECO:0000256" key="5">
    <source>
        <dbReference type="SAM" id="MobiDB-lite"/>
    </source>
</evidence>
<keyword evidence="4" id="KW-0010">Activator</keyword>
<sequence>MKPSHRSCRIPFLTTTTSLTEPHSRLVLAYQAPDHTGAMPLKWVLHWQPNAGSTVNSQILSEVSQCVESINGLKQGRWKATLTLYKPHTREPSMAAEFPRDFLGVSVPEQPNKYYFIIRGQRIVLEADSSIQTIMEKLQSYKTRIALNFDGFQYQLGDFQLRVGKVSPTHSENLRGIVLEVEYLPISSMEKARQIMGEFLEIWQEAVSKRSLPGQFMHIEPNFAEYGLADHYTSQHTAVQYAIVMAQLIATVQAVQSTQNFGRFVYYWLLCFSDKDNLRLTDHHSIPMASGPSKDTNAAPRKMRFAPKAPPRRVPKPEVKTEVVEDVDANQARELLRRFNDGSIRAKPKIEKKEAPVQVAFGVGGASPSLRYGVPRAGNINDSNQGSASKSSAFASGLREKEYQEPWDYYSYYPVTLPVRRPYSGNPEILNEEEFVRDSETVAYDENSANPAVELGLMEENQEASMFFLQLPSTMPMIKRSATSNDRGVTDSGRRPGGAHTVKKTCALDELPAGFMGKMLVYRSGAIKLKLGESLYDVSPGLDCVFAQDVVAINTAEKHCCVVGELNKRASITPDVDSVVNSMAQTDL</sequence>
<dbReference type="InterPro" id="IPR007811">
    <property type="entry name" value="RPC4"/>
</dbReference>
<organism evidence="6 7">
    <name type="scientific">Castanea mollissima</name>
    <name type="common">Chinese chestnut</name>
    <dbReference type="NCBI Taxonomy" id="60419"/>
    <lineage>
        <taxon>Eukaryota</taxon>
        <taxon>Viridiplantae</taxon>
        <taxon>Streptophyta</taxon>
        <taxon>Embryophyta</taxon>
        <taxon>Tracheophyta</taxon>
        <taxon>Spermatophyta</taxon>
        <taxon>Magnoliopsida</taxon>
        <taxon>eudicotyledons</taxon>
        <taxon>Gunneridae</taxon>
        <taxon>Pentapetalae</taxon>
        <taxon>rosids</taxon>
        <taxon>fabids</taxon>
        <taxon>Fagales</taxon>
        <taxon>Fagaceae</taxon>
        <taxon>Castanea</taxon>
    </lineage>
</organism>
<dbReference type="Pfam" id="PF05132">
    <property type="entry name" value="RNA_pol_Rpc4"/>
    <property type="match status" value="1"/>
</dbReference>
<accession>A0A8J4RAP2</accession>
<dbReference type="OrthoDB" id="5836119at2759"/>
<dbReference type="AlphaFoldDB" id="A0A8J4RAP2"/>
<evidence type="ECO:0000256" key="3">
    <source>
        <dbReference type="ARBA" id="ARBA00023242"/>
    </source>
</evidence>
<comment type="function">
    <text evidence="4">Component of the Mediator complex, a coactivator involved in the regulated transcription of nearly all RNA polymerase II-dependent genes. Mediator functions as a bridge to convey information from gene-specific regulatory proteins to the basal RNA polymerase II transcription machinery. Mediator is recruited to promoters by direct interactions with regulatory proteins and serves as a scaffold for the assembly of a functional preinitiation complex with RNA polymerase II and the general transcription factors.</text>
</comment>
<proteinExistence type="inferred from homology"/>
<reference evidence="6" key="1">
    <citation type="submission" date="2020-03" db="EMBL/GenBank/DDBJ databases">
        <title>Castanea mollissima Vanexum genome sequencing.</title>
        <authorList>
            <person name="Staton M."/>
        </authorList>
    </citation>
    <scope>NUCLEOTIDE SEQUENCE</scope>
    <source>
        <tissue evidence="6">Leaf</tissue>
    </source>
</reference>
<dbReference type="GO" id="GO:0003677">
    <property type="term" value="F:DNA binding"/>
    <property type="evidence" value="ECO:0007669"/>
    <property type="project" value="InterPro"/>
</dbReference>
<keyword evidence="4" id="KW-0805">Transcription regulation</keyword>
<evidence type="ECO:0000313" key="6">
    <source>
        <dbReference type="EMBL" id="KAF3964029.1"/>
    </source>
</evidence>
<evidence type="ECO:0000256" key="1">
    <source>
        <dbReference type="ARBA" id="ARBA00004123"/>
    </source>
</evidence>
<dbReference type="GO" id="GO:0016592">
    <property type="term" value="C:mediator complex"/>
    <property type="evidence" value="ECO:0007669"/>
    <property type="project" value="InterPro"/>
</dbReference>
<keyword evidence="3 4" id="KW-0539">Nucleus</keyword>
<dbReference type="Pfam" id="PF08612">
    <property type="entry name" value="Med20"/>
    <property type="match status" value="1"/>
</dbReference>
<comment type="similarity">
    <text evidence="2 4">Belongs to the Mediator complex subunit 20 family.</text>
</comment>
<dbReference type="PANTHER" id="PTHR12465">
    <property type="entry name" value="UBIQUITIN SPECIFIC PROTEASE HOMOLOG 49"/>
    <property type="match status" value="1"/>
</dbReference>
<feature type="region of interest" description="Disordered" evidence="5">
    <location>
        <begin position="284"/>
        <end position="320"/>
    </location>
</feature>
<evidence type="ECO:0000256" key="4">
    <source>
        <dbReference type="RuleBase" id="RU364152"/>
    </source>
</evidence>
<dbReference type="GO" id="GO:0003713">
    <property type="term" value="F:transcription coactivator activity"/>
    <property type="evidence" value="ECO:0007669"/>
    <property type="project" value="TreeGrafter"/>
</dbReference>
<dbReference type="GO" id="GO:0006383">
    <property type="term" value="P:transcription by RNA polymerase III"/>
    <property type="evidence" value="ECO:0007669"/>
    <property type="project" value="InterPro"/>
</dbReference>
<dbReference type="InterPro" id="IPR013921">
    <property type="entry name" value="Mediator_Med20"/>
</dbReference>
<dbReference type="GO" id="GO:0006357">
    <property type="term" value="P:regulation of transcription by RNA polymerase II"/>
    <property type="evidence" value="ECO:0007669"/>
    <property type="project" value="InterPro"/>
</dbReference>
<dbReference type="GO" id="GO:0005666">
    <property type="term" value="C:RNA polymerase III complex"/>
    <property type="evidence" value="ECO:0007669"/>
    <property type="project" value="InterPro"/>
</dbReference>
<comment type="caution">
    <text evidence="6">The sequence shown here is derived from an EMBL/GenBank/DDBJ whole genome shotgun (WGS) entry which is preliminary data.</text>
</comment>
<dbReference type="Proteomes" id="UP000737018">
    <property type="component" value="Unassembled WGS sequence"/>
</dbReference>
<comment type="subunit">
    <text evidence="4">Component of the Mediator complex.</text>
</comment>
<evidence type="ECO:0000313" key="7">
    <source>
        <dbReference type="Proteomes" id="UP000737018"/>
    </source>
</evidence>
<keyword evidence="7" id="KW-1185">Reference proteome</keyword>
<dbReference type="PANTHER" id="PTHR12465:SF0">
    <property type="entry name" value="MEDIATOR OF RNA POLYMERASE II TRANSCRIPTION SUBUNIT 20"/>
    <property type="match status" value="1"/>
</dbReference>